<evidence type="ECO:0000256" key="2">
    <source>
        <dbReference type="SAM" id="Phobius"/>
    </source>
</evidence>
<feature type="transmembrane region" description="Helical" evidence="2">
    <location>
        <begin position="51"/>
        <end position="72"/>
    </location>
</feature>
<gene>
    <name evidence="3" type="ORF">A9309_09845</name>
</gene>
<protein>
    <submittedName>
        <fullName evidence="3">Uncharacterized protein</fullName>
    </submittedName>
</protein>
<dbReference type="Proteomes" id="UP000092607">
    <property type="component" value="Unassembled WGS sequence"/>
</dbReference>
<evidence type="ECO:0000313" key="4">
    <source>
        <dbReference type="Proteomes" id="UP000092607"/>
    </source>
</evidence>
<dbReference type="EMBL" id="LZMS01000088">
    <property type="protein sequence ID" value="OBX60280.1"/>
    <property type="molecule type" value="Genomic_DNA"/>
</dbReference>
<feature type="coiled-coil region" evidence="1">
    <location>
        <begin position="117"/>
        <end position="144"/>
    </location>
</feature>
<sequence>MFDFCYNNALYAFKVLIFDFVWFCPIMTFFKNMPYRSSRQSISHQRGSAQQILVLFVIALALVAMVMAVFGYKIGHKQGLRKGATLQAQQGGDALLQGMTVNEATLKQQLDSAVKERDISLSNLESLREKNEELTTKNLQLTQVNELFKSKLAKDGGIPLEVLGGEIVALADNTYEYRFDVAMVSSTGSPMSMTPKMTLLNATSMVQIPLKPAIYEIKDVERIRGRFVMPDGFAPRQIKFEINTGGERVEQLYNWQVGEFIAQKEDRGVSERPIGTGE</sequence>
<dbReference type="AlphaFoldDB" id="A0A1B8PWL2"/>
<reference evidence="3 4" key="1">
    <citation type="submission" date="2016-06" db="EMBL/GenBank/DDBJ databases">
        <title>Draft genome of Moraxella lacunata CCUG 57757A.</title>
        <authorList>
            <person name="Salva-Serra F."/>
            <person name="Engstrom-Jakobsson H."/>
            <person name="Thorell K."/>
            <person name="Gonzales-Siles L."/>
            <person name="Karlsson R."/>
            <person name="Boulund F."/>
            <person name="Engstrand L."/>
            <person name="Kristiansson E."/>
            <person name="Moore E."/>
        </authorList>
    </citation>
    <scope>NUCLEOTIDE SEQUENCE [LARGE SCALE GENOMIC DNA]</scope>
    <source>
        <strain evidence="3 4">CCUG 57757A</strain>
    </source>
</reference>
<name>A0A1B8PWL2_MORLA</name>
<accession>A0A1B8PWL2</accession>
<keyword evidence="2" id="KW-1133">Transmembrane helix</keyword>
<keyword evidence="1" id="KW-0175">Coiled coil</keyword>
<feature type="transmembrane region" description="Helical" evidence="2">
    <location>
        <begin position="12"/>
        <end position="30"/>
    </location>
</feature>
<comment type="caution">
    <text evidence="3">The sequence shown here is derived from an EMBL/GenBank/DDBJ whole genome shotgun (WGS) entry which is preliminary data.</text>
</comment>
<dbReference type="RefSeq" id="WP_065255590.1">
    <property type="nucleotide sequence ID" value="NZ_JBPAGO010000001.1"/>
</dbReference>
<evidence type="ECO:0000313" key="3">
    <source>
        <dbReference type="EMBL" id="OBX60280.1"/>
    </source>
</evidence>
<keyword evidence="2" id="KW-0472">Membrane</keyword>
<keyword evidence="2" id="KW-0812">Transmembrane</keyword>
<organism evidence="3 4">
    <name type="scientific">Moraxella lacunata</name>
    <dbReference type="NCBI Taxonomy" id="477"/>
    <lineage>
        <taxon>Bacteria</taxon>
        <taxon>Pseudomonadati</taxon>
        <taxon>Pseudomonadota</taxon>
        <taxon>Gammaproteobacteria</taxon>
        <taxon>Moraxellales</taxon>
        <taxon>Moraxellaceae</taxon>
        <taxon>Moraxella</taxon>
    </lineage>
</organism>
<evidence type="ECO:0000256" key="1">
    <source>
        <dbReference type="SAM" id="Coils"/>
    </source>
</evidence>
<proteinExistence type="predicted"/>